<comment type="function">
    <text evidence="3">Oxygenase that can act as both a histone lysine demethylase and a ribosomal histidine hydroxylase.</text>
</comment>
<dbReference type="AlphaFoldDB" id="A0AAW1P122"/>
<name>A0AAW1P122_9CHLO</name>
<sequence>MPDQQELWQKIECNPVQFLLGGQALSAFRSGIWEQHPCLCAATDNSRSFLTSLASRSVLQAALATHIDEVGSLEFGVDLVAAKYQNGHRESCTAEEGTSKAIWQLFKEGCTLQIIQPQRWLDSLWRLTAALEAQLGCLVGINAYLTPAGTQGLAPHHDDVELWVCQTQGSKRWRLYKPWQGLALPALPSPDFDPADIGDPIMDVTLQEGDVLYMPRGTVHQAVAQSSDSIHLTISTYQSMEWQRA</sequence>
<keyword evidence="3" id="KW-0804">Transcription</keyword>
<keyword evidence="3" id="KW-0539">Nucleus</keyword>
<comment type="similarity">
    <text evidence="3">Belongs to the ROX family.</text>
</comment>
<evidence type="ECO:0000313" key="6">
    <source>
        <dbReference type="Proteomes" id="UP001465755"/>
    </source>
</evidence>
<dbReference type="EMBL" id="JALJOQ010000071">
    <property type="protein sequence ID" value="KAK9802556.1"/>
    <property type="molecule type" value="Genomic_DNA"/>
</dbReference>
<keyword evidence="3" id="KW-0223">Dioxygenase</keyword>
<dbReference type="PANTHER" id="PTHR13096">
    <property type="entry name" value="MINA53 MYC INDUCED NUCLEAR ANTIGEN"/>
    <property type="match status" value="1"/>
</dbReference>
<evidence type="ECO:0000256" key="3">
    <source>
        <dbReference type="RuleBase" id="RU366061"/>
    </source>
</evidence>
<keyword evidence="3" id="KW-0560">Oxidoreductase</keyword>
<keyword evidence="2 3" id="KW-0408">Iron</keyword>
<evidence type="ECO:0000259" key="4">
    <source>
        <dbReference type="PROSITE" id="PS51184"/>
    </source>
</evidence>
<keyword evidence="1 3" id="KW-0479">Metal-binding</keyword>
<protein>
    <recommendedName>
        <fullName evidence="3">Bifunctional lysine-specific demethylase and histidyl-hydroxylase</fullName>
        <ecNumber evidence="3">1.14.11.-</ecNumber>
    </recommendedName>
</protein>
<evidence type="ECO:0000256" key="2">
    <source>
        <dbReference type="ARBA" id="ARBA00023004"/>
    </source>
</evidence>
<dbReference type="GO" id="GO:0005506">
    <property type="term" value="F:iron ion binding"/>
    <property type="evidence" value="ECO:0007669"/>
    <property type="project" value="UniProtKB-UniRule"/>
</dbReference>
<organism evidence="5 6">
    <name type="scientific">Symbiochloris irregularis</name>
    <dbReference type="NCBI Taxonomy" id="706552"/>
    <lineage>
        <taxon>Eukaryota</taxon>
        <taxon>Viridiplantae</taxon>
        <taxon>Chlorophyta</taxon>
        <taxon>core chlorophytes</taxon>
        <taxon>Trebouxiophyceae</taxon>
        <taxon>Trebouxiales</taxon>
        <taxon>Trebouxiaceae</taxon>
        <taxon>Symbiochloris</taxon>
    </lineage>
</organism>
<keyword evidence="3" id="KW-0805">Transcription regulation</keyword>
<dbReference type="GO" id="GO:0051864">
    <property type="term" value="F:histone H3K36 demethylase activity"/>
    <property type="evidence" value="ECO:0007669"/>
    <property type="project" value="TreeGrafter"/>
</dbReference>
<dbReference type="Proteomes" id="UP001465755">
    <property type="component" value="Unassembled WGS sequence"/>
</dbReference>
<dbReference type="SUPFAM" id="SSF51197">
    <property type="entry name" value="Clavaminate synthase-like"/>
    <property type="match status" value="1"/>
</dbReference>
<dbReference type="EC" id="1.14.11.-" evidence="3"/>
<gene>
    <name evidence="5" type="ORF">WJX73_001613</name>
</gene>
<dbReference type="Pfam" id="PF08007">
    <property type="entry name" value="JmjC_2"/>
    <property type="match status" value="1"/>
</dbReference>
<dbReference type="GO" id="GO:0005730">
    <property type="term" value="C:nucleolus"/>
    <property type="evidence" value="ECO:0007669"/>
    <property type="project" value="TreeGrafter"/>
</dbReference>
<comment type="caution">
    <text evidence="5">The sequence shown here is derived from an EMBL/GenBank/DDBJ whole genome shotgun (WGS) entry which is preliminary data.</text>
</comment>
<evidence type="ECO:0000256" key="1">
    <source>
        <dbReference type="ARBA" id="ARBA00022723"/>
    </source>
</evidence>
<dbReference type="PROSITE" id="PS51184">
    <property type="entry name" value="JMJC"/>
    <property type="match status" value="1"/>
</dbReference>
<reference evidence="5 6" key="1">
    <citation type="journal article" date="2024" name="Nat. Commun.">
        <title>Phylogenomics reveals the evolutionary origins of lichenization in chlorophyte algae.</title>
        <authorList>
            <person name="Puginier C."/>
            <person name="Libourel C."/>
            <person name="Otte J."/>
            <person name="Skaloud P."/>
            <person name="Haon M."/>
            <person name="Grisel S."/>
            <person name="Petersen M."/>
            <person name="Berrin J.G."/>
            <person name="Delaux P.M."/>
            <person name="Dal Grande F."/>
            <person name="Keller J."/>
        </authorList>
    </citation>
    <scope>NUCLEOTIDE SEQUENCE [LARGE SCALE GENOMIC DNA]</scope>
    <source>
        <strain evidence="5 6">SAG 2036</strain>
    </source>
</reference>
<dbReference type="Gene3D" id="2.60.120.650">
    <property type="entry name" value="Cupin"/>
    <property type="match status" value="1"/>
</dbReference>
<accession>A0AAW1P122</accession>
<proteinExistence type="inferred from homology"/>
<dbReference type="GO" id="GO:0032453">
    <property type="term" value="F:histone H3K4 demethylase activity"/>
    <property type="evidence" value="ECO:0007669"/>
    <property type="project" value="TreeGrafter"/>
</dbReference>
<keyword evidence="6" id="KW-1185">Reference proteome</keyword>
<comment type="cofactor">
    <cofactor evidence="3">
        <name>Fe(2+)</name>
        <dbReference type="ChEBI" id="CHEBI:29033"/>
    </cofactor>
    <text evidence="3">Binds 1 Fe(2+) ion per subunit.</text>
</comment>
<dbReference type="InterPro" id="IPR039994">
    <property type="entry name" value="NO66-like"/>
</dbReference>
<feature type="domain" description="JmjC" evidence="4">
    <location>
        <begin position="116"/>
        <end position="245"/>
    </location>
</feature>
<dbReference type="InterPro" id="IPR003347">
    <property type="entry name" value="JmjC_dom"/>
</dbReference>
<evidence type="ECO:0000313" key="5">
    <source>
        <dbReference type="EMBL" id="KAK9802556.1"/>
    </source>
</evidence>
<comment type="subcellular location">
    <subcellularLocation>
        <location evidence="3">Nucleus</location>
    </subcellularLocation>
</comment>
<dbReference type="PANTHER" id="PTHR13096:SF8">
    <property type="entry name" value="RIBOSOMAL OXYGENASE 1"/>
    <property type="match status" value="1"/>
</dbReference>